<reference evidence="2" key="1">
    <citation type="journal article" date="2012" name="Nat. Genet.">
        <title>Whole-genome sequence of Schistosoma haematobium.</title>
        <authorList>
            <person name="Young N.D."/>
            <person name="Jex A.R."/>
            <person name="Li B."/>
            <person name="Liu S."/>
            <person name="Yang L."/>
            <person name="Xiong Z."/>
            <person name="Li Y."/>
            <person name="Cantacessi C."/>
            <person name="Hall R.S."/>
            <person name="Xu X."/>
            <person name="Chen F."/>
            <person name="Wu X."/>
            <person name="Zerlotini A."/>
            <person name="Oliveira G."/>
            <person name="Hofmann A."/>
            <person name="Zhang G."/>
            <person name="Fang X."/>
            <person name="Kang Y."/>
            <person name="Campbell B.E."/>
            <person name="Loukas A."/>
            <person name="Ranganathan S."/>
            <person name="Rollinson D."/>
            <person name="Rinaldi G."/>
            <person name="Brindley P.J."/>
            <person name="Yang H."/>
            <person name="Wang J."/>
            <person name="Wang J."/>
            <person name="Gasser R.B."/>
        </authorList>
    </citation>
    <scope>NUCLEOTIDE SEQUENCE [LARGE SCALE GENOMIC DNA]</scope>
</reference>
<accession>A0A095BY66</accession>
<feature type="compositionally biased region" description="Low complexity" evidence="1">
    <location>
        <begin position="70"/>
        <end position="82"/>
    </location>
</feature>
<gene>
    <name evidence="2" type="ORF">MS3_02262</name>
</gene>
<proteinExistence type="predicted"/>
<sequence>VQKLVKIRKRFTGSKILMNTVEKIIHMATYWSISGSMIKSQKLFQHRLHSFGYGVHKISIKNFKHTATNNIFSKNKNNNNNSNDDEKGEDKRKKIQRGFEMHLFQCNGKT</sequence>
<evidence type="ECO:0000313" key="2">
    <source>
        <dbReference type="EMBL" id="KGB34068.1"/>
    </source>
</evidence>
<dbReference type="EMBL" id="KL250586">
    <property type="protein sequence ID" value="KGB34068.1"/>
    <property type="molecule type" value="Genomic_DNA"/>
</dbReference>
<evidence type="ECO:0000256" key="1">
    <source>
        <dbReference type="SAM" id="MobiDB-lite"/>
    </source>
</evidence>
<organism evidence="2">
    <name type="scientific">Schistosoma haematobium</name>
    <name type="common">Blood fluke</name>
    <dbReference type="NCBI Taxonomy" id="6185"/>
    <lineage>
        <taxon>Eukaryota</taxon>
        <taxon>Metazoa</taxon>
        <taxon>Spiralia</taxon>
        <taxon>Lophotrochozoa</taxon>
        <taxon>Platyhelminthes</taxon>
        <taxon>Trematoda</taxon>
        <taxon>Digenea</taxon>
        <taxon>Strigeidida</taxon>
        <taxon>Schistosomatoidea</taxon>
        <taxon>Schistosomatidae</taxon>
        <taxon>Schistosoma</taxon>
    </lineage>
</organism>
<name>A0A095BY66_SCHHA</name>
<dbReference type="AlphaFoldDB" id="A0A095BY66"/>
<protein>
    <submittedName>
        <fullName evidence="2">Uncharacterized protein</fullName>
    </submittedName>
</protein>
<feature type="region of interest" description="Disordered" evidence="1">
    <location>
        <begin position="70"/>
        <end position="92"/>
    </location>
</feature>
<feature type="non-terminal residue" evidence="2">
    <location>
        <position position="1"/>
    </location>
</feature>